<evidence type="ECO:0000256" key="1">
    <source>
        <dbReference type="SAM" id="MobiDB-lite"/>
    </source>
</evidence>
<dbReference type="AlphaFoldDB" id="A0A482WD27"/>
<name>A0A482WD27_ASBVE</name>
<sequence>MSKKYQIRMDDNLEFACENSFENSPKMDIPLGIKSVFDLGDLGPERALAGISEVDDFGRESLGIIDINHPDFGRESLSFLLNPRNEDFGRESLGIINLNDLDIGGESLSITGLKTMPHINLTEVTVTELNENESNSPLNTAFLMPSRASVSTSISSLNSINPSFNSASLDSSIPSRIFSSVSSYKSDIMNDAFIDTSNFIKHLQLFGKSSLSSIYSALDKKLECLNKPHRLQSLPSTLECQMNSHTSHGQDVTSKINHEVESKKCWNECENDMLDSIQKPEDFMIEVSENDELAKHDTKTVFKTVDKMLPPTPVHRNVSKNQSAYVQDNLNSSSRISFKYDESNCSSNNRSNDSKSKDPRDILNTLSEILSNDHPSEQQKSEGQNLLTSLAEILISSGSTKSNSLDDSGHSSIESEPVMSQINECYEVLDLRKKSSSETSVNQMDSYENCVPLDLSLKSKSGNSEKVFVSPKILPPKFNNSQQKFLIKKNKSIESNCSGSSNDSKNMTDFKNKFRPKKTEEKLLNPRKGPMKAVIPLDNMARRK</sequence>
<evidence type="ECO:0000313" key="3">
    <source>
        <dbReference type="Proteomes" id="UP000292052"/>
    </source>
</evidence>
<dbReference type="OrthoDB" id="6747212at2759"/>
<dbReference type="Proteomes" id="UP000292052">
    <property type="component" value="Unassembled WGS sequence"/>
</dbReference>
<protein>
    <submittedName>
        <fullName evidence="2">Uncharacterized protein</fullName>
    </submittedName>
</protein>
<organism evidence="2 3">
    <name type="scientific">Asbolus verrucosus</name>
    <name type="common">Desert ironclad beetle</name>
    <dbReference type="NCBI Taxonomy" id="1661398"/>
    <lineage>
        <taxon>Eukaryota</taxon>
        <taxon>Metazoa</taxon>
        <taxon>Ecdysozoa</taxon>
        <taxon>Arthropoda</taxon>
        <taxon>Hexapoda</taxon>
        <taxon>Insecta</taxon>
        <taxon>Pterygota</taxon>
        <taxon>Neoptera</taxon>
        <taxon>Endopterygota</taxon>
        <taxon>Coleoptera</taxon>
        <taxon>Polyphaga</taxon>
        <taxon>Cucujiformia</taxon>
        <taxon>Tenebrionidae</taxon>
        <taxon>Pimeliinae</taxon>
        <taxon>Asbolus</taxon>
    </lineage>
</organism>
<reference evidence="2 3" key="1">
    <citation type="submission" date="2017-03" db="EMBL/GenBank/DDBJ databases">
        <title>Genome of the blue death feigning beetle - Asbolus verrucosus.</title>
        <authorList>
            <person name="Rider S.D."/>
        </authorList>
    </citation>
    <scope>NUCLEOTIDE SEQUENCE [LARGE SCALE GENOMIC DNA]</scope>
    <source>
        <strain evidence="2">Butters</strain>
        <tissue evidence="2">Head and leg muscle</tissue>
    </source>
</reference>
<feature type="compositionally biased region" description="Polar residues" evidence="1">
    <location>
        <begin position="496"/>
        <end position="505"/>
    </location>
</feature>
<feature type="non-terminal residue" evidence="2">
    <location>
        <position position="544"/>
    </location>
</feature>
<comment type="caution">
    <text evidence="2">The sequence shown here is derived from an EMBL/GenBank/DDBJ whole genome shotgun (WGS) entry which is preliminary data.</text>
</comment>
<feature type="region of interest" description="Disordered" evidence="1">
    <location>
        <begin position="341"/>
        <end position="360"/>
    </location>
</feature>
<evidence type="ECO:0000313" key="2">
    <source>
        <dbReference type="EMBL" id="RZC42747.1"/>
    </source>
</evidence>
<feature type="region of interest" description="Disordered" evidence="1">
    <location>
        <begin position="496"/>
        <end position="544"/>
    </location>
</feature>
<dbReference type="EMBL" id="QDEB01005424">
    <property type="protein sequence ID" value="RZC42747.1"/>
    <property type="molecule type" value="Genomic_DNA"/>
</dbReference>
<gene>
    <name evidence="2" type="ORF">BDFB_000326</name>
</gene>
<keyword evidence="3" id="KW-1185">Reference proteome</keyword>
<proteinExistence type="predicted"/>
<accession>A0A482WD27</accession>
<feature type="compositionally biased region" description="Basic and acidic residues" evidence="1">
    <location>
        <begin position="506"/>
        <end position="524"/>
    </location>
</feature>